<keyword evidence="3" id="KW-1185">Reference proteome</keyword>
<dbReference type="AlphaFoldDB" id="A0AAV4QIT4"/>
<feature type="compositionally biased region" description="Basic residues" evidence="1">
    <location>
        <begin position="76"/>
        <end position="85"/>
    </location>
</feature>
<feature type="region of interest" description="Disordered" evidence="1">
    <location>
        <begin position="30"/>
        <end position="130"/>
    </location>
</feature>
<evidence type="ECO:0000313" key="3">
    <source>
        <dbReference type="Proteomes" id="UP001054837"/>
    </source>
</evidence>
<proteinExistence type="predicted"/>
<accession>A0AAV4QIT4</accession>
<feature type="compositionally biased region" description="Polar residues" evidence="1">
    <location>
        <begin position="86"/>
        <end position="97"/>
    </location>
</feature>
<dbReference type="Proteomes" id="UP001054837">
    <property type="component" value="Unassembled WGS sequence"/>
</dbReference>
<gene>
    <name evidence="2" type="ORF">CDAR_234351</name>
</gene>
<sequence length="130" mass="14196">MHDHCDILDTLMTLQLLGVFSCEHAGVNQATRNPASATLAPPSDATLHPPKESRDAGKTSPRQRHVSHNASSEKKKEKKNSKHPTNKLSGSTHQSGYDFSRPAETGTTGRRQQKRDRTVTVKIRGSSALS</sequence>
<reference evidence="2 3" key="1">
    <citation type="submission" date="2021-06" db="EMBL/GenBank/DDBJ databases">
        <title>Caerostris darwini draft genome.</title>
        <authorList>
            <person name="Kono N."/>
            <person name="Arakawa K."/>
        </authorList>
    </citation>
    <scope>NUCLEOTIDE SEQUENCE [LARGE SCALE GENOMIC DNA]</scope>
</reference>
<dbReference type="EMBL" id="BPLQ01004579">
    <property type="protein sequence ID" value="GIY09085.1"/>
    <property type="molecule type" value="Genomic_DNA"/>
</dbReference>
<organism evidence="2 3">
    <name type="scientific">Caerostris darwini</name>
    <dbReference type="NCBI Taxonomy" id="1538125"/>
    <lineage>
        <taxon>Eukaryota</taxon>
        <taxon>Metazoa</taxon>
        <taxon>Ecdysozoa</taxon>
        <taxon>Arthropoda</taxon>
        <taxon>Chelicerata</taxon>
        <taxon>Arachnida</taxon>
        <taxon>Araneae</taxon>
        <taxon>Araneomorphae</taxon>
        <taxon>Entelegynae</taxon>
        <taxon>Araneoidea</taxon>
        <taxon>Araneidae</taxon>
        <taxon>Caerostris</taxon>
    </lineage>
</organism>
<evidence type="ECO:0000313" key="2">
    <source>
        <dbReference type="EMBL" id="GIY09085.1"/>
    </source>
</evidence>
<evidence type="ECO:0000256" key="1">
    <source>
        <dbReference type="SAM" id="MobiDB-lite"/>
    </source>
</evidence>
<name>A0AAV4QIT4_9ARAC</name>
<protein>
    <submittedName>
        <fullName evidence="2">Uncharacterized protein</fullName>
    </submittedName>
</protein>
<comment type="caution">
    <text evidence="2">The sequence shown here is derived from an EMBL/GenBank/DDBJ whole genome shotgun (WGS) entry which is preliminary data.</text>
</comment>